<keyword evidence="3" id="KW-1185">Reference proteome</keyword>
<reference evidence="2 3" key="1">
    <citation type="submission" date="2016-07" db="EMBL/GenBank/DDBJ databases">
        <title>Pervasive Adenine N6-methylation of Active Genes in Fungi.</title>
        <authorList>
            <consortium name="DOE Joint Genome Institute"/>
            <person name="Mondo S.J."/>
            <person name="Dannebaum R.O."/>
            <person name="Kuo R.C."/>
            <person name="Labutti K."/>
            <person name="Haridas S."/>
            <person name="Kuo A."/>
            <person name="Salamov A."/>
            <person name="Ahrendt S.R."/>
            <person name="Lipzen A."/>
            <person name="Sullivan W."/>
            <person name="Andreopoulos W.B."/>
            <person name="Clum A."/>
            <person name="Lindquist E."/>
            <person name="Daum C."/>
            <person name="Ramamoorthy G.K."/>
            <person name="Gryganskyi A."/>
            <person name="Culley D."/>
            <person name="Magnuson J.K."/>
            <person name="James T.Y."/>
            <person name="O'Malley M.A."/>
            <person name="Stajich J.E."/>
            <person name="Spatafora J.W."/>
            <person name="Visel A."/>
            <person name="Grigoriev I.V."/>
        </authorList>
    </citation>
    <scope>NUCLEOTIDE SEQUENCE [LARGE SCALE GENOMIC DNA]</scope>
    <source>
        <strain evidence="2 3">NRRL 1336</strain>
    </source>
</reference>
<name>A0A1X2I1L7_9FUNG</name>
<dbReference type="InterPro" id="IPR001810">
    <property type="entry name" value="F-box_dom"/>
</dbReference>
<sequence length="430" mass="48688">MATEADKKDITEELQTSLSNNGMEEQVHLRIRKRVGGAPQINRYAHEILDHERSTVELKPGGAILITPHPRDLPGEIVSLILHHVGRYQPDLYSLSLVNKQFHAIINPLLWEAPTLLFEKAVHRFASGLADTRHETSPGRHVAKLIVIGEDWSDTDLSLLLPHVRHLKELTIHAHTNITEASFIHLPRHCRELTHVTIFETNAINEHTMVQLTQHCHHLQNLQLILCPRLPDHTFVALGNAVLWIIHAIRQWPRIKSLDVADIPSALVQELLSLPTNNNHNSHPLLEQQQQQDQPPLPWPHLQSLSVGNCSDMDNTRLLPFLQAHPHVSELRIQNCGIHLFTFDDESVSVETMAAALPCLTSLRLSHNYNVTASALRRLVVCCPQLTALTLYHCHRVTAADFPGVQEEIPDLIEMKSDTLERIRQTSDVR</sequence>
<feature type="domain" description="F-box" evidence="1">
    <location>
        <begin position="72"/>
        <end position="113"/>
    </location>
</feature>
<dbReference type="EMBL" id="MCGE01000036">
    <property type="protein sequence ID" value="ORZ07196.1"/>
    <property type="molecule type" value="Genomic_DNA"/>
</dbReference>
<organism evidence="2 3">
    <name type="scientific">Absidia repens</name>
    <dbReference type="NCBI Taxonomy" id="90262"/>
    <lineage>
        <taxon>Eukaryota</taxon>
        <taxon>Fungi</taxon>
        <taxon>Fungi incertae sedis</taxon>
        <taxon>Mucoromycota</taxon>
        <taxon>Mucoromycotina</taxon>
        <taxon>Mucoromycetes</taxon>
        <taxon>Mucorales</taxon>
        <taxon>Cunninghamellaceae</taxon>
        <taxon>Absidia</taxon>
    </lineage>
</organism>
<dbReference type="AlphaFoldDB" id="A0A1X2I1L7"/>
<comment type="caution">
    <text evidence="2">The sequence shown here is derived from an EMBL/GenBank/DDBJ whole genome shotgun (WGS) entry which is preliminary data.</text>
</comment>
<evidence type="ECO:0000259" key="1">
    <source>
        <dbReference type="Pfam" id="PF12937"/>
    </source>
</evidence>
<dbReference type="GO" id="GO:0019005">
    <property type="term" value="C:SCF ubiquitin ligase complex"/>
    <property type="evidence" value="ECO:0007669"/>
    <property type="project" value="TreeGrafter"/>
</dbReference>
<dbReference type="InterPro" id="IPR032675">
    <property type="entry name" value="LRR_dom_sf"/>
</dbReference>
<protein>
    <recommendedName>
        <fullName evidence="1">F-box domain-containing protein</fullName>
    </recommendedName>
</protein>
<dbReference type="Pfam" id="PF12937">
    <property type="entry name" value="F-box-like"/>
    <property type="match status" value="1"/>
</dbReference>
<evidence type="ECO:0000313" key="3">
    <source>
        <dbReference type="Proteomes" id="UP000193560"/>
    </source>
</evidence>
<accession>A0A1X2I1L7</accession>
<dbReference type="Proteomes" id="UP000193560">
    <property type="component" value="Unassembled WGS sequence"/>
</dbReference>
<dbReference type="SMART" id="SM00367">
    <property type="entry name" value="LRR_CC"/>
    <property type="match status" value="3"/>
</dbReference>
<dbReference type="Gene3D" id="3.80.10.10">
    <property type="entry name" value="Ribonuclease Inhibitor"/>
    <property type="match status" value="2"/>
</dbReference>
<proteinExistence type="predicted"/>
<evidence type="ECO:0000313" key="2">
    <source>
        <dbReference type="EMBL" id="ORZ07196.1"/>
    </source>
</evidence>
<gene>
    <name evidence="2" type="ORF">BCR42DRAFT_426508</name>
</gene>
<dbReference type="PANTHER" id="PTHR13318">
    <property type="entry name" value="PARTNER OF PAIRED, ISOFORM B-RELATED"/>
    <property type="match status" value="1"/>
</dbReference>
<dbReference type="GO" id="GO:0031146">
    <property type="term" value="P:SCF-dependent proteasomal ubiquitin-dependent protein catabolic process"/>
    <property type="evidence" value="ECO:0007669"/>
    <property type="project" value="TreeGrafter"/>
</dbReference>
<dbReference type="InterPro" id="IPR006553">
    <property type="entry name" value="Leu-rich_rpt_Cys-con_subtyp"/>
</dbReference>
<dbReference type="OrthoDB" id="10257471at2759"/>
<dbReference type="STRING" id="90262.A0A1X2I1L7"/>
<dbReference type="SUPFAM" id="SSF52047">
    <property type="entry name" value="RNI-like"/>
    <property type="match status" value="1"/>
</dbReference>